<dbReference type="PIRSF" id="PIRSF004808">
    <property type="entry name" value="LasT"/>
    <property type="match status" value="1"/>
</dbReference>
<protein>
    <recommendedName>
        <fullName evidence="5">tRNA (cytidine/uridine-2'-O-)-methyltransferase TrmJ</fullName>
        <ecNumber evidence="5">2.1.1.200</ecNumber>
    </recommendedName>
    <alternativeName>
        <fullName evidence="5">tRNA (cytidine(32)/uridine(32)-2'-O)-methyltransferase</fullName>
    </alternativeName>
    <alternativeName>
        <fullName evidence="5">tRNA Cm32/Um32 methyltransferase</fullName>
    </alternativeName>
</protein>
<dbReference type="CDD" id="cd18093">
    <property type="entry name" value="SpoU-like_TrmJ"/>
    <property type="match status" value="1"/>
</dbReference>
<dbReference type="PANTHER" id="PTHR42786">
    <property type="entry name" value="TRNA/RRNA METHYLTRANSFERASE"/>
    <property type="match status" value="1"/>
</dbReference>
<evidence type="ECO:0000256" key="2">
    <source>
        <dbReference type="ARBA" id="ARBA00022603"/>
    </source>
</evidence>
<evidence type="ECO:0000256" key="5">
    <source>
        <dbReference type="RuleBase" id="RU362024"/>
    </source>
</evidence>
<dbReference type="Proteomes" id="UP001168167">
    <property type="component" value="Unassembled WGS sequence"/>
</dbReference>
<dbReference type="InterPro" id="IPR001537">
    <property type="entry name" value="SpoU_MeTrfase"/>
</dbReference>
<comment type="subcellular location">
    <subcellularLocation>
        <location evidence="5">Cytoplasm</location>
    </subcellularLocation>
</comment>
<comment type="catalytic activity">
    <reaction evidence="5">
        <text>uridine(32) in tRNA + S-adenosyl-L-methionine = 2'-O-methyluridine(32) in tRNA + S-adenosyl-L-homocysteine + H(+)</text>
        <dbReference type="Rhea" id="RHEA:42936"/>
        <dbReference type="Rhea" id="RHEA-COMP:10107"/>
        <dbReference type="Rhea" id="RHEA-COMP:10290"/>
        <dbReference type="ChEBI" id="CHEBI:15378"/>
        <dbReference type="ChEBI" id="CHEBI:57856"/>
        <dbReference type="ChEBI" id="CHEBI:59789"/>
        <dbReference type="ChEBI" id="CHEBI:65315"/>
        <dbReference type="ChEBI" id="CHEBI:74478"/>
        <dbReference type="EC" id="2.1.1.200"/>
    </reaction>
</comment>
<keyword evidence="8" id="KW-1185">Reference proteome</keyword>
<comment type="caution">
    <text evidence="7">The sequence shown here is derived from an EMBL/GenBank/DDBJ whole genome shotgun (WGS) entry which is preliminary data.</text>
</comment>
<feature type="domain" description="tRNA/rRNA methyltransferase SpoU type" evidence="6">
    <location>
        <begin position="10"/>
        <end position="160"/>
    </location>
</feature>
<dbReference type="InterPro" id="IPR029026">
    <property type="entry name" value="tRNA_m1G_MTases_N"/>
</dbReference>
<reference evidence="7" key="2">
    <citation type="journal article" date="2023" name="Microbiome">
        <title>Synthase-selected sorting approach identifies a beta-lactone synthase in a nudibranch symbiotic bacterium.</title>
        <authorList>
            <person name="Dzunkova M."/>
            <person name="La Clair J.J."/>
            <person name="Tyml T."/>
            <person name="Doud D."/>
            <person name="Schulz F."/>
            <person name="Piquer-Esteban S."/>
            <person name="Porcel Sanchis D."/>
            <person name="Osborn A."/>
            <person name="Robinson D."/>
            <person name="Louie K.B."/>
            <person name="Bowen B.P."/>
            <person name="Bowers R.M."/>
            <person name="Lee J."/>
            <person name="Arnau V."/>
            <person name="Diaz-Villanueva W."/>
            <person name="Stepanauskas R."/>
            <person name="Gosliner T."/>
            <person name="Date S.V."/>
            <person name="Northen T.R."/>
            <person name="Cheng J.F."/>
            <person name="Burkart M.D."/>
            <person name="Woyke T."/>
        </authorList>
    </citation>
    <scope>NUCLEOTIDE SEQUENCE</scope>
    <source>
        <strain evidence="7">Df01</strain>
    </source>
</reference>
<dbReference type="Gene3D" id="3.40.1280.10">
    <property type="match status" value="1"/>
</dbReference>
<sequence>MSGRKAFDRVRVVLKDTTHPGNIGSTARAMKTMGIHQLYLVSPRTLIDASSHALAAGATDILSSAVFCNTLPEALAECTQVFAFSARRRDLSPTFITARVAAETAATNITADGEVALLFGGERSGLTNEDMGRAGYAVEIPTSSEYFSLNLSQAVQIAVYELRQALTKAPRAPQRDMPSQMQMEMFFTHCQEVLDNVNMPKRGDGGLLLARLRRLITRAEPDAAETRMLRGVLRAVQRRIMRADK</sequence>
<dbReference type="NCBIfam" id="TIGR00050">
    <property type="entry name" value="rRNA_methyl_1"/>
    <property type="match status" value="1"/>
</dbReference>
<dbReference type="SUPFAM" id="SSF75217">
    <property type="entry name" value="alpha/beta knot"/>
    <property type="match status" value="1"/>
</dbReference>
<dbReference type="GO" id="GO:0032259">
    <property type="term" value="P:methylation"/>
    <property type="evidence" value="ECO:0007669"/>
    <property type="project" value="UniProtKB-KW"/>
</dbReference>
<dbReference type="InterPro" id="IPR004384">
    <property type="entry name" value="RNA_MeTrfase_TrmJ/LasT"/>
</dbReference>
<reference evidence="7" key="1">
    <citation type="submission" date="2022-08" db="EMBL/GenBank/DDBJ databases">
        <authorList>
            <person name="Dzunkova M."/>
            <person name="La Clair J."/>
            <person name="Tyml T."/>
            <person name="Doud D."/>
            <person name="Schulz F."/>
            <person name="Piquer S."/>
            <person name="Porcel Sanchis D."/>
            <person name="Osborn A."/>
            <person name="Robinson D."/>
            <person name="Louie K.B."/>
            <person name="Bowen B.P."/>
            <person name="Bowers R."/>
            <person name="Lee J."/>
            <person name="Arnau Llombart V."/>
            <person name="Diaz Villanueva W."/>
            <person name="Gosliner T."/>
            <person name="Northen T."/>
            <person name="Cheng J.-F."/>
            <person name="Burkart M.D."/>
            <person name="Woyke T."/>
        </authorList>
    </citation>
    <scope>NUCLEOTIDE SEQUENCE</scope>
    <source>
        <strain evidence="7">Df01</strain>
    </source>
</reference>
<name>A0ABT7QLG1_9GAMM</name>
<dbReference type="GO" id="GO:0008168">
    <property type="term" value="F:methyltransferase activity"/>
    <property type="evidence" value="ECO:0007669"/>
    <property type="project" value="UniProtKB-KW"/>
</dbReference>
<dbReference type="Gene3D" id="1.10.8.590">
    <property type="match status" value="1"/>
</dbReference>
<dbReference type="Pfam" id="PF00588">
    <property type="entry name" value="SpoU_methylase"/>
    <property type="match status" value="1"/>
</dbReference>
<comment type="catalytic activity">
    <reaction evidence="5">
        <text>cytidine(32) in tRNA + S-adenosyl-L-methionine = 2'-O-methylcytidine(32) in tRNA + S-adenosyl-L-homocysteine + H(+)</text>
        <dbReference type="Rhea" id="RHEA:42932"/>
        <dbReference type="Rhea" id="RHEA-COMP:10288"/>
        <dbReference type="Rhea" id="RHEA-COMP:10289"/>
        <dbReference type="ChEBI" id="CHEBI:15378"/>
        <dbReference type="ChEBI" id="CHEBI:57856"/>
        <dbReference type="ChEBI" id="CHEBI:59789"/>
        <dbReference type="ChEBI" id="CHEBI:74495"/>
        <dbReference type="ChEBI" id="CHEBI:82748"/>
        <dbReference type="EC" id="2.1.1.200"/>
    </reaction>
</comment>
<dbReference type="PANTHER" id="PTHR42786:SF2">
    <property type="entry name" value="TRNA (CYTIDINE_URIDINE-2'-O-)-METHYLTRANSFERASE TRMJ"/>
    <property type="match status" value="1"/>
</dbReference>
<accession>A0ABT7QLG1</accession>
<comment type="function">
    <text evidence="5">Catalyzes the formation of 2'O-methylated cytidine (Cm32) or 2'O-methylated uridine (Um32) at position 32 in tRNA.</text>
</comment>
<evidence type="ECO:0000313" key="7">
    <source>
        <dbReference type="EMBL" id="MDM5147534.1"/>
    </source>
</evidence>
<keyword evidence="3" id="KW-0808">Transferase</keyword>
<dbReference type="EC" id="2.1.1.200" evidence="5"/>
<keyword evidence="4 5" id="KW-0949">S-adenosyl-L-methionine</keyword>
<evidence type="ECO:0000256" key="1">
    <source>
        <dbReference type="ARBA" id="ARBA00007228"/>
    </source>
</evidence>
<dbReference type="InterPro" id="IPR029028">
    <property type="entry name" value="Alpha/beta_knot_MTases"/>
</dbReference>
<keyword evidence="5" id="KW-0819">tRNA processing</keyword>
<comment type="subunit">
    <text evidence="5">Homodimer.</text>
</comment>
<evidence type="ECO:0000256" key="3">
    <source>
        <dbReference type="ARBA" id="ARBA00022679"/>
    </source>
</evidence>
<proteinExistence type="inferred from homology"/>
<dbReference type="EMBL" id="JANQAO010000002">
    <property type="protein sequence ID" value="MDM5147534.1"/>
    <property type="molecule type" value="Genomic_DNA"/>
</dbReference>
<evidence type="ECO:0000256" key="4">
    <source>
        <dbReference type="ARBA" id="ARBA00022691"/>
    </source>
</evidence>
<organism evidence="7 8">
    <name type="scientific">Candidatus Doriopsillibacter californiensis</name>
    <dbReference type="NCBI Taxonomy" id="2970740"/>
    <lineage>
        <taxon>Bacteria</taxon>
        <taxon>Pseudomonadati</taxon>
        <taxon>Pseudomonadota</taxon>
        <taxon>Gammaproteobacteria</taxon>
        <taxon>Candidatus Tethybacterales</taxon>
        <taxon>Candidatus Persebacteraceae</taxon>
        <taxon>Candidatus Doriopsillibacter</taxon>
    </lineage>
</organism>
<comment type="similarity">
    <text evidence="1">Belongs to the class IV-like SAM-binding methyltransferase superfamily. RNA methyltransferase TrmH family.</text>
</comment>
<keyword evidence="5" id="KW-0963">Cytoplasm</keyword>
<keyword evidence="2 5" id="KW-0489">Methyltransferase</keyword>
<gene>
    <name evidence="5" type="primary">trmJ</name>
    <name evidence="7" type="ORF">NQX30_04015</name>
</gene>
<evidence type="ECO:0000259" key="6">
    <source>
        <dbReference type="Pfam" id="PF00588"/>
    </source>
</evidence>
<evidence type="ECO:0000313" key="8">
    <source>
        <dbReference type="Proteomes" id="UP001168167"/>
    </source>
</evidence>